<keyword evidence="1" id="KW-0812">Transmembrane</keyword>
<evidence type="ECO:0008006" key="4">
    <source>
        <dbReference type="Google" id="ProtNLM"/>
    </source>
</evidence>
<proteinExistence type="predicted"/>
<sequence length="60" mass="6545">MPTKRIQSDSRRASQSRGYIGLTYDTITSPDNATMVRSIAIFGAAVAFIASPWAEFLLPP</sequence>
<protein>
    <recommendedName>
        <fullName evidence="4">TOM core complex subunit Tom6</fullName>
    </recommendedName>
</protein>
<keyword evidence="1" id="KW-1133">Transmembrane helix</keyword>
<dbReference type="AlphaFoldDB" id="A0A1Y2D8L6"/>
<organism evidence="2 3">
    <name type="scientific">Pseudomassariella vexata</name>
    <dbReference type="NCBI Taxonomy" id="1141098"/>
    <lineage>
        <taxon>Eukaryota</taxon>
        <taxon>Fungi</taxon>
        <taxon>Dikarya</taxon>
        <taxon>Ascomycota</taxon>
        <taxon>Pezizomycotina</taxon>
        <taxon>Sordariomycetes</taxon>
        <taxon>Xylariomycetidae</taxon>
        <taxon>Amphisphaeriales</taxon>
        <taxon>Pseudomassariaceae</taxon>
        <taxon>Pseudomassariella</taxon>
    </lineage>
</organism>
<dbReference type="RefSeq" id="XP_040709412.1">
    <property type="nucleotide sequence ID" value="XM_040864645.1"/>
</dbReference>
<dbReference type="EMBL" id="MCFJ01000030">
    <property type="protein sequence ID" value="ORY54965.1"/>
    <property type="molecule type" value="Genomic_DNA"/>
</dbReference>
<gene>
    <name evidence="2" type="ORF">BCR38DRAFT_491315</name>
</gene>
<reference evidence="2 3" key="1">
    <citation type="submission" date="2016-07" db="EMBL/GenBank/DDBJ databases">
        <title>Pervasive Adenine N6-methylation of Active Genes in Fungi.</title>
        <authorList>
            <consortium name="DOE Joint Genome Institute"/>
            <person name="Mondo S.J."/>
            <person name="Dannebaum R.O."/>
            <person name="Kuo R.C."/>
            <person name="Labutti K."/>
            <person name="Haridas S."/>
            <person name="Kuo A."/>
            <person name="Salamov A."/>
            <person name="Ahrendt S.R."/>
            <person name="Lipzen A."/>
            <person name="Sullivan W."/>
            <person name="Andreopoulos W.B."/>
            <person name="Clum A."/>
            <person name="Lindquist E."/>
            <person name="Daum C."/>
            <person name="Ramamoorthy G.K."/>
            <person name="Gryganskyi A."/>
            <person name="Culley D."/>
            <person name="Magnuson J.K."/>
            <person name="James T.Y."/>
            <person name="O'Malley M.A."/>
            <person name="Stajich J.E."/>
            <person name="Spatafora J.W."/>
            <person name="Visel A."/>
            <person name="Grigoriev I.V."/>
        </authorList>
    </citation>
    <scope>NUCLEOTIDE SEQUENCE [LARGE SCALE GENOMIC DNA]</scope>
    <source>
        <strain evidence="2 3">CBS 129021</strain>
    </source>
</reference>
<name>A0A1Y2D8L6_9PEZI</name>
<evidence type="ECO:0000256" key="1">
    <source>
        <dbReference type="SAM" id="Phobius"/>
    </source>
</evidence>
<evidence type="ECO:0000313" key="2">
    <source>
        <dbReference type="EMBL" id="ORY54965.1"/>
    </source>
</evidence>
<accession>A0A1Y2D8L6</accession>
<keyword evidence="1" id="KW-0472">Membrane</keyword>
<dbReference type="OrthoDB" id="5403997at2759"/>
<evidence type="ECO:0000313" key="3">
    <source>
        <dbReference type="Proteomes" id="UP000193689"/>
    </source>
</evidence>
<feature type="transmembrane region" description="Helical" evidence="1">
    <location>
        <begin position="39"/>
        <end position="58"/>
    </location>
</feature>
<dbReference type="Proteomes" id="UP000193689">
    <property type="component" value="Unassembled WGS sequence"/>
</dbReference>
<comment type="caution">
    <text evidence="2">The sequence shown here is derived from an EMBL/GenBank/DDBJ whole genome shotgun (WGS) entry which is preliminary data.</text>
</comment>
<dbReference type="GeneID" id="63780857"/>
<dbReference type="InParanoid" id="A0A1Y2D8L6"/>
<keyword evidence="3" id="KW-1185">Reference proteome</keyword>